<keyword evidence="2" id="KW-0813">Transport</keyword>
<dbReference type="InterPro" id="IPR000914">
    <property type="entry name" value="SBP_5_dom"/>
</dbReference>
<dbReference type="Gene3D" id="3.40.190.10">
    <property type="entry name" value="Periplasmic binding protein-like II"/>
    <property type="match status" value="1"/>
</dbReference>
<evidence type="ECO:0000256" key="1">
    <source>
        <dbReference type="ARBA" id="ARBA00005695"/>
    </source>
</evidence>
<comment type="similarity">
    <text evidence="1">Belongs to the bacterial solute-binding protein 5 family.</text>
</comment>
<dbReference type="PANTHER" id="PTHR30290">
    <property type="entry name" value="PERIPLASMIC BINDING COMPONENT OF ABC TRANSPORTER"/>
    <property type="match status" value="1"/>
</dbReference>
<name>A0A2P6MD43_ALKUR</name>
<dbReference type="InterPro" id="IPR039424">
    <property type="entry name" value="SBP_5"/>
</dbReference>
<dbReference type="GO" id="GO:0042597">
    <property type="term" value="C:periplasmic space"/>
    <property type="evidence" value="ECO:0007669"/>
    <property type="project" value="UniProtKB-ARBA"/>
</dbReference>
<dbReference type="AlphaFoldDB" id="A0A2P6MD43"/>
<evidence type="ECO:0000259" key="4">
    <source>
        <dbReference type="Pfam" id="PF00496"/>
    </source>
</evidence>
<dbReference type="Gene3D" id="3.90.76.10">
    <property type="entry name" value="Dipeptide-binding Protein, Domain 1"/>
    <property type="match status" value="1"/>
</dbReference>
<proteinExistence type="inferred from homology"/>
<dbReference type="GO" id="GO:0043190">
    <property type="term" value="C:ATP-binding cassette (ABC) transporter complex"/>
    <property type="evidence" value="ECO:0007669"/>
    <property type="project" value="InterPro"/>
</dbReference>
<dbReference type="InterPro" id="IPR030678">
    <property type="entry name" value="Peptide/Ni-bd"/>
</dbReference>
<protein>
    <submittedName>
        <fullName evidence="5">Peptide ABC transporter substrate-binding protein</fullName>
    </submittedName>
</protein>
<dbReference type="SUPFAM" id="SSF53850">
    <property type="entry name" value="Periplasmic binding protein-like II"/>
    <property type="match status" value="1"/>
</dbReference>
<dbReference type="GO" id="GO:1904680">
    <property type="term" value="F:peptide transmembrane transporter activity"/>
    <property type="evidence" value="ECO:0007669"/>
    <property type="project" value="TreeGrafter"/>
</dbReference>
<evidence type="ECO:0000313" key="5">
    <source>
        <dbReference type="EMBL" id="PRO64199.1"/>
    </source>
</evidence>
<sequence length="516" mass="58270">MDWAFYEGADDSYPLTIFNQGTLYNVNSDNDFELEPMLASDWEWSDDNRTITFTLEEGVMWHNGEELTAEDFEFAYEVIGHPDYQGPRAYTVEGIEGFEAYNAGETEEFEGVNVVDDYTLEVTFNEVRANNLENLWSYPMAKAHLEGVDIAEMGEAEEIRQNPVGLGPFEVSNIVPGEQIEFTAFEDYWEGAPNLDEVTYRIVDGAQAGELLAQGEVDIIELEPSQAGPLEGNEDVTIETIEALSYGYLGFKLGEWNGEENVMNREKLQDKELRHAIAHAIDREGIVEEFSEGYGTVINAPESNIRWSYPDESTLNQYEFDIETSQQMLADAGYEDVNGDGYVEDPDGNELVLNLAAMDVPADIAEPRAQYILQTLQEAGLNAQLMDGQLYEFNLFYDLVEGDDENIDLFLGAWGLATADPDPSGLWRSDDLWNYTRWVNEESDELLTEGLSEEALDRDYRQEVYQEWFQLVNEELPMLPLNSPEDIYGINSNVGGVSVDVTSAAGDAHEWYVEEE</sequence>
<dbReference type="PIRSF" id="PIRSF002741">
    <property type="entry name" value="MppA"/>
    <property type="match status" value="1"/>
</dbReference>
<dbReference type="GO" id="GO:0015833">
    <property type="term" value="P:peptide transport"/>
    <property type="evidence" value="ECO:0007669"/>
    <property type="project" value="TreeGrafter"/>
</dbReference>
<reference evidence="5 6" key="1">
    <citation type="submission" date="2018-03" db="EMBL/GenBank/DDBJ databases">
        <title>Bacillus urumqiensis sp. nov., a moderately haloalkaliphilic bacterium isolated from a salt lake.</title>
        <authorList>
            <person name="Zhao B."/>
            <person name="Liao Z."/>
        </authorList>
    </citation>
    <scope>NUCLEOTIDE SEQUENCE [LARGE SCALE GENOMIC DNA]</scope>
    <source>
        <strain evidence="5 6">BZ-SZ-XJ18</strain>
    </source>
</reference>
<dbReference type="Gene3D" id="3.10.105.10">
    <property type="entry name" value="Dipeptide-binding Protein, Domain 3"/>
    <property type="match status" value="1"/>
</dbReference>
<keyword evidence="6" id="KW-1185">Reference proteome</keyword>
<evidence type="ECO:0000256" key="2">
    <source>
        <dbReference type="ARBA" id="ARBA00022448"/>
    </source>
</evidence>
<organism evidence="5 6">
    <name type="scientific">Alkalicoccus urumqiensis</name>
    <name type="common">Bacillus urumqiensis</name>
    <dbReference type="NCBI Taxonomy" id="1548213"/>
    <lineage>
        <taxon>Bacteria</taxon>
        <taxon>Bacillati</taxon>
        <taxon>Bacillota</taxon>
        <taxon>Bacilli</taxon>
        <taxon>Bacillales</taxon>
        <taxon>Bacillaceae</taxon>
        <taxon>Alkalicoccus</taxon>
    </lineage>
</organism>
<evidence type="ECO:0000313" key="6">
    <source>
        <dbReference type="Proteomes" id="UP000243650"/>
    </source>
</evidence>
<dbReference type="OrthoDB" id="9796817at2"/>
<gene>
    <name evidence="5" type="ORF">C6I21_16050</name>
</gene>
<dbReference type="Proteomes" id="UP000243650">
    <property type="component" value="Unassembled WGS sequence"/>
</dbReference>
<feature type="domain" description="Solute-binding protein family 5" evidence="4">
    <location>
        <begin position="33"/>
        <end position="424"/>
    </location>
</feature>
<accession>A0A2P6MD43</accession>
<dbReference type="NCBIfam" id="NF045467">
    <property type="entry name" value="Opp4A"/>
    <property type="match status" value="1"/>
</dbReference>
<evidence type="ECO:0000256" key="3">
    <source>
        <dbReference type="ARBA" id="ARBA00022729"/>
    </source>
</evidence>
<keyword evidence="3" id="KW-0732">Signal</keyword>
<dbReference type="Pfam" id="PF00496">
    <property type="entry name" value="SBP_bac_5"/>
    <property type="match status" value="1"/>
</dbReference>
<comment type="caution">
    <text evidence="5">The sequence shown here is derived from an EMBL/GenBank/DDBJ whole genome shotgun (WGS) entry which is preliminary data.</text>
</comment>
<dbReference type="EMBL" id="PVNS01000024">
    <property type="protein sequence ID" value="PRO64199.1"/>
    <property type="molecule type" value="Genomic_DNA"/>
</dbReference>
<dbReference type="InterPro" id="IPR050034">
    <property type="entry name" value="Opp4A"/>
</dbReference>
<dbReference type="PANTHER" id="PTHR30290:SF9">
    <property type="entry name" value="OLIGOPEPTIDE-BINDING PROTEIN APPA"/>
    <property type="match status" value="1"/>
</dbReference>